<dbReference type="Gene3D" id="3.30.870.30">
    <property type="entry name" value="MITD, C-terminal phospholipase D-like domain"/>
    <property type="match status" value="1"/>
</dbReference>
<dbReference type="RefSeq" id="XP_024506445.1">
    <property type="nucleotide sequence ID" value="XM_024652915.1"/>
</dbReference>
<feature type="domain" description="MITD1 C-terminal phospholipase D-like" evidence="1">
    <location>
        <begin position="95"/>
        <end position="229"/>
    </location>
</feature>
<sequence>MPDKVDEYISDARKFIVQGKAFEDDGKAKDASDAYLQVCLILQKALKELNQNDQRRAPVNKVLVEYTDKVEKLRGCYVSSKILNETIEINEDDKGYPFSKIFGRCIDDTTTAVRIEDPYIKSKSQTINFAVFCEFLVKNAKNLKMISLKTSATECNDIVQNLKESLAERNIVLDINYGEFHDRLIRFNNGWEVDLGRGLDIYKYSAPGSIGFTDYSFRKCKKNRIRIFKILQ</sequence>
<dbReference type="WBParaSite" id="SRAE_2000190900.1">
    <property type="protein sequence ID" value="SRAE_2000190900.1"/>
    <property type="gene ID" value="WBGene00262116"/>
</dbReference>
<evidence type="ECO:0000259" key="1">
    <source>
        <dbReference type="Pfam" id="PF16565"/>
    </source>
</evidence>
<gene>
    <name evidence="2 4 5" type="ORF">SRAE_2000190900</name>
</gene>
<name>A0A090LIE7_STRRB</name>
<organism evidence="2">
    <name type="scientific">Strongyloides ratti</name>
    <name type="common">Parasitic roundworm</name>
    <dbReference type="NCBI Taxonomy" id="34506"/>
    <lineage>
        <taxon>Eukaryota</taxon>
        <taxon>Metazoa</taxon>
        <taxon>Ecdysozoa</taxon>
        <taxon>Nematoda</taxon>
        <taxon>Chromadorea</taxon>
        <taxon>Rhabditida</taxon>
        <taxon>Tylenchina</taxon>
        <taxon>Panagrolaimomorpha</taxon>
        <taxon>Strongyloidoidea</taxon>
        <taxon>Strongyloididae</taxon>
        <taxon>Strongyloides</taxon>
    </lineage>
</organism>
<dbReference type="WormBase" id="SRAE_2000190900">
    <property type="protein sequence ID" value="SRP02401"/>
    <property type="gene ID" value="WBGene00262116"/>
</dbReference>
<keyword evidence="3" id="KW-1185">Reference proteome</keyword>
<dbReference type="InterPro" id="IPR032341">
    <property type="entry name" value="MITD1_C"/>
</dbReference>
<dbReference type="InterPro" id="IPR038113">
    <property type="entry name" value="MITD1_C_sf"/>
</dbReference>
<evidence type="ECO:0000313" key="4">
    <source>
        <dbReference type="WBParaSite" id="SRAE_2000190900.1"/>
    </source>
</evidence>
<dbReference type="Gene3D" id="1.20.58.80">
    <property type="entry name" value="Phosphotransferase system, lactose/cellobiose-type IIA subunit"/>
    <property type="match status" value="1"/>
</dbReference>
<evidence type="ECO:0000313" key="5">
    <source>
        <dbReference type="WormBase" id="SRAE_2000190900"/>
    </source>
</evidence>
<dbReference type="GeneID" id="36379610"/>
<dbReference type="OrthoDB" id="6591885at2759"/>
<evidence type="ECO:0000313" key="3">
    <source>
        <dbReference type="Proteomes" id="UP000035682"/>
    </source>
</evidence>
<dbReference type="Proteomes" id="UP000035682">
    <property type="component" value="Unplaced"/>
</dbReference>
<evidence type="ECO:0000313" key="2">
    <source>
        <dbReference type="EMBL" id="CEF67245.1"/>
    </source>
</evidence>
<dbReference type="InterPro" id="IPR036181">
    <property type="entry name" value="MIT_dom_sf"/>
</dbReference>
<dbReference type="CTD" id="36379610"/>
<accession>A0A090LIE7</accession>
<dbReference type="STRING" id="34506.A0A090LIE7"/>
<reference evidence="4" key="2">
    <citation type="submission" date="2020-12" db="UniProtKB">
        <authorList>
            <consortium name="WormBaseParasite"/>
        </authorList>
    </citation>
    <scope>IDENTIFICATION</scope>
</reference>
<dbReference type="Pfam" id="PF16565">
    <property type="entry name" value="MIT_C"/>
    <property type="match status" value="1"/>
</dbReference>
<dbReference type="SUPFAM" id="SSF116846">
    <property type="entry name" value="MIT domain"/>
    <property type="match status" value="1"/>
</dbReference>
<protein>
    <submittedName>
        <fullName evidence="4">MIT_C domain-containing protein</fullName>
    </submittedName>
</protein>
<dbReference type="EMBL" id="LN609529">
    <property type="protein sequence ID" value="CEF67245.1"/>
    <property type="molecule type" value="Genomic_DNA"/>
</dbReference>
<proteinExistence type="predicted"/>
<dbReference type="OMA" id="GNIQMNF"/>
<reference evidence="2 3" key="1">
    <citation type="submission" date="2014-09" db="EMBL/GenBank/DDBJ databases">
        <authorList>
            <person name="Martin A.A."/>
        </authorList>
    </citation>
    <scope>NUCLEOTIDE SEQUENCE</scope>
    <source>
        <strain evidence="3">ED321</strain>
        <strain evidence="2">ED321 Heterogonic</strain>
    </source>
</reference>
<dbReference type="AlphaFoldDB" id="A0A090LIE7"/>